<comment type="caution">
    <text evidence="1">Lacks conserved residue(s) required for the propagation of feature annotation.</text>
</comment>
<keyword evidence="1" id="KW-0472">Membrane</keyword>
<dbReference type="Proteomes" id="UP000265515">
    <property type="component" value="Unassembled WGS sequence"/>
</dbReference>
<accession>A0A388K5R0</accession>
<reference evidence="3 4" key="1">
    <citation type="journal article" date="2018" name="Cell">
        <title>The Chara Genome: Secondary Complexity and Implications for Plant Terrestrialization.</title>
        <authorList>
            <person name="Nishiyama T."/>
            <person name="Sakayama H."/>
            <person name="Vries J.D."/>
            <person name="Buschmann H."/>
            <person name="Saint-Marcoux D."/>
            <person name="Ullrich K.K."/>
            <person name="Haas F.B."/>
            <person name="Vanderstraeten L."/>
            <person name="Becker D."/>
            <person name="Lang D."/>
            <person name="Vosolsobe S."/>
            <person name="Rombauts S."/>
            <person name="Wilhelmsson P.K.I."/>
            <person name="Janitza P."/>
            <person name="Kern R."/>
            <person name="Heyl A."/>
            <person name="Rumpler F."/>
            <person name="Villalobos L.I.A.C."/>
            <person name="Clay J.M."/>
            <person name="Skokan R."/>
            <person name="Toyoda A."/>
            <person name="Suzuki Y."/>
            <person name="Kagoshima H."/>
            <person name="Schijlen E."/>
            <person name="Tajeshwar N."/>
            <person name="Catarino B."/>
            <person name="Hetherington A.J."/>
            <person name="Saltykova A."/>
            <person name="Bonnot C."/>
            <person name="Breuninger H."/>
            <person name="Symeonidi A."/>
            <person name="Radhakrishnan G.V."/>
            <person name="Van Nieuwerburgh F."/>
            <person name="Deforce D."/>
            <person name="Chang C."/>
            <person name="Karol K.G."/>
            <person name="Hedrich R."/>
            <person name="Ulvskov P."/>
            <person name="Glockner G."/>
            <person name="Delwiche C.F."/>
            <person name="Petrasek J."/>
            <person name="Van de Peer Y."/>
            <person name="Friml J."/>
            <person name="Beilby M."/>
            <person name="Dolan L."/>
            <person name="Kohara Y."/>
            <person name="Sugano S."/>
            <person name="Fujiyama A."/>
            <person name="Delaux P.-M."/>
            <person name="Quint M."/>
            <person name="TheiBen G."/>
            <person name="Hagemann M."/>
            <person name="Harholt J."/>
            <person name="Dunand C."/>
            <person name="Zachgo S."/>
            <person name="Langdale J."/>
            <person name="Maumus F."/>
            <person name="Straeten D.V.D."/>
            <person name="Gould S.B."/>
            <person name="Rensing S.A."/>
        </authorList>
    </citation>
    <scope>NUCLEOTIDE SEQUENCE [LARGE SCALE GENOMIC DNA]</scope>
    <source>
        <strain evidence="3 4">S276</strain>
    </source>
</reference>
<keyword evidence="4" id="KW-1185">Reference proteome</keyword>
<feature type="transmembrane region" description="Helical" evidence="1">
    <location>
        <begin position="37"/>
        <end position="61"/>
    </location>
</feature>
<evidence type="ECO:0000256" key="1">
    <source>
        <dbReference type="RuleBase" id="RU362006"/>
    </source>
</evidence>
<feature type="region of interest" description="Disordered" evidence="2">
    <location>
        <begin position="166"/>
        <end position="185"/>
    </location>
</feature>
<dbReference type="InterPro" id="IPR004345">
    <property type="entry name" value="TB2_DP1_HVA22"/>
</dbReference>
<evidence type="ECO:0000313" key="4">
    <source>
        <dbReference type="Proteomes" id="UP000265515"/>
    </source>
</evidence>
<gene>
    <name evidence="3" type="ORF">CBR_g50751</name>
</gene>
<dbReference type="STRING" id="69332.A0A388K5R0"/>
<dbReference type="Pfam" id="PF03134">
    <property type="entry name" value="TB2_DP1_HVA22"/>
    <property type="match status" value="1"/>
</dbReference>
<dbReference type="GO" id="GO:0016020">
    <property type="term" value="C:membrane"/>
    <property type="evidence" value="ECO:0007669"/>
    <property type="project" value="UniProtKB-SubCell"/>
</dbReference>
<name>A0A388K5R0_CHABU</name>
<comment type="similarity">
    <text evidence="1">Belongs to the DP1 family.</text>
</comment>
<dbReference type="OMA" id="TMMSANA"/>
<protein>
    <recommendedName>
        <fullName evidence="1">HVA22-like protein</fullName>
    </recommendedName>
</protein>
<sequence length="185" mass="20385">MFGPITELAILVASLGYPSYASFKASEKGDDDEAKQWLTYWVVFSFLSFFETFTSWAFTWLPWYPEMKLAFILWLSLPKFKGASVMYDLYVSQFFKRHQRDIDDLQNQLQSRLSTLTGPEAMAEYRKYVAKYGQKVVEQAVSHMNSSGAPAALQVAAAVMAKNGNAAGASGASTSSAGAAGPKTD</sequence>
<proteinExistence type="inferred from homology"/>
<evidence type="ECO:0000313" key="3">
    <source>
        <dbReference type="EMBL" id="GBG65390.1"/>
    </source>
</evidence>
<comment type="subcellular location">
    <subcellularLocation>
        <location evidence="1">Membrane</location>
        <topology evidence="1">Multi-pass membrane protein</topology>
    </subcellularLocation>
</comment>
<dbReference type="Gramene" id="GBG65390">
    <property type="protein sequence ID" value="GBG65390"/>
    <property type="gene ID" value="CBR_g50751"/>
</dbReference>
<dbReference type="AlphaFoldDB" id="A0A388K5R0"/>
<keyword evidence="1" id="KW-0812">Transmembrane</keyword>
<dbReference type="PANTHER" id="PTHR12300">
    <property type="entry name" value="HVA22-LIKE PROTEINS"/>
    <property type="match status" value="1"/>
</dbReference>
<dbReference type="EMBL" id="BFEA01000061">
    <property type="protein sequence ID" value="GBG65390.1"/>
    <property type="molecule type" value="Genomic_DNA"/>
</dbReference>
<dbReference type="OrthoDB" id="10009287at2759"/>
<keyword evidence="1" id="KW-1133">Transmembrane helix</keyword>
<comment type="caution">
    <text evidence="3">The sequence shown here is derived from an EMBL/GenBank/DDBJ whole genome shotgun (WGS) entry which is preliminary data.</text>
</comment>
<organism evidence="3 4">
    <name type="scientific">Chara braunii</name>
    <name type="common">Braun's stonewort</name>
    <dbReference type="NCBI Taxonomy" id="69332"/>
    <lineage>
        <taxon>Eukaryota</taxon>
        <taxon>Viridiplantae</taxon>
        <taxon>Streptophyta</taxon>
        <taxon>Charophyceae</taxon>
        <taxon>Charales</taxon>
        <taxon>Characeae</taxon>
        <taxon>Chara</taxon>
    </lineage>
</organism>
<evidence type="ECO:0000256" key="2">
    <source>
        <dbReference type="SAM" id="MobiDB-lite"/>
    </source>
</evidence>